<dbReference type="EMBL" id="JACEFB010000001">
    <property type="protein sequence ID" value="MBA2224672.1"/>
    <property type="molecule type" value="Genomic_DNA"/>
</dbReference>
<comment type="caution">
    <text evidence="2">The sequence shown here is derived from an EMBL/GenBank/DDBJ whole genome shotgun (WGS) entry which is preliminary data.</text>
</comment>
<dbReference type="RefSeq" id="WP_194536106.1">
    <property type="nucleotide sequence ID" value="NZ_JACEFB010000001.1"/>
</dbReference>
<evidence type="ECO:0000313" key="2">
    <source>
        <dbReference type="EMBL" id="MBA2224674.1"/>
    </source>
</evidence>
<protein>
    <submittedName>
        <fullName evidence="2">Uncharacterized protein</fullName>
    </submittedName>
</protein>
<name>A0A7V8VAW7_9BACT</name>
<evidence type="ECO:0000313" key="3">
    <source>
        <dbReference type="Proteomes" id="UP000542342"/>
    </source>
</evidence>
<dbReference type="EMBL" id="JACEFB010000001">
    <property type="protein sequence ID" value="MBA2224674.1"/>
    <property type="molecule type" value="Genomic_DNA"/>
</dbReference>
<gene>
    <name evidence="1" type="ORF">H0921_00680</name>
    <name evidence="2" type="ORF">H0921_00690</name>
</gene>
<sequence length="86" mass="9604">MTSAMQTVLEVAEWCDRRGHPLPVRVLAGILNAAGHRTSYGTPYRGRRGTYRLVKATYRRLMQAGRSAEAAMVARTFTRPNGAYAY</sequence>
<accession>A0A7V8VAW7</accession>
<proteinExistence type="predicted"/>
<reference evidence="2 3" key="1">
    <citation type="submission" date="2020-07" db="EMBL/GenBank/DDBJ databases">
        <title>Thermogemmata thermophila gen. nov., sp. nov., a novel moderate thermophilic planctomycete from a Kamchatka hot spring.</title>
        <authorList>
            <person name="Elcheninov A.G."/>
            <person name="Podosokorskaya O.A."/>
            <person name="Kovaleva O.L."/>
            <person name="Novikov A."/>
            <person name="Bonch-Osmolovskaya E.A."/>
            <person name="Toshchakov S.V."/>
            <person name="Kublanov I.V."/>
        </authorList>
    </citation>
    <scope>NUCLEOTIDE SEQUENCE [LARGE SCALE GENOMIC DNA]</scope>
    <source>
        <strain evidence="2 3">2918</strain>
    </source>
</reference>
<evidence type="ECO:0000313" key="1">
    <source>
        <dbReference type="EMBL" id="MBA2224672.1"/>
    </source>
</evidence>
<organism evidence="2 3">
    <name type="scientific">Thermogemmata fonticola</name>
    <dbReference type="NCBI Taxonomy" id="2755323"/>
    <lineage>
        <taxon>Bacteria</taxon>
        <taxon>Pseudomonadati</taxon>
        <taxon>Planctomycetota</taxon>
        <taxon>Planctomycetia</taxon>
        <taxon>Gemmatales</taxon>
        <taxon>Gemmataceae</taxon>
        <taxon>Thermogemmata</taxon>
    </lineage>
</organism>
<dbReference type="AlphaFoldDB" id="A0A7V8VAW7"/>
<keyword evidence="3" id="KW-1185">Reference proteome</keyword>
<dbReference type="Proteomes" id="UP000542342">
    <property type="component" value="Unassembled WGS sequence"/>
</dbReference>